<name>A0A1I3FI10_9FIRM</name>
<dbReference type="RefSeq" id="WP_143092034.1">
    <property type="nucleotide sequence ID" value="NZ_FOQA01000006.1"/>
</dbReference>
<accession>A0A1I3FI10</accession>
<organism evidence="2 3">
    <name type="scientific">Tindallia magadiensis</name>
    <dbReference type="NCBI Taxonomy" id="69895"/>
    <lineage>
        <taxon>Bacteria</taxon>
        <taxon>Bacillati</taxon>
        <taxon>Bacillota</taxon>
        <taxon>Clostridia</taxon>
        <taxon>Peptostreptococcales</taxon>
        <taxon>Tindalliaceae</taxon>
        <taxon>Tindallia</taxon>
    </lineage>
</organism>
<dbReference type="STRING" id="69895.SAMN05192551_106176"/>
<keyword evidence="1" id="KW-0812">Transmembrane</keyword>
<protein>
    <submittedName>
        <fullName evidence="2">Uncharacterized protein</fullName>
    </submittedName>
</protein>
<gene>
    <name evidence="2" type="ORF">SAMN05192551_106176</name>
</gene>
<evidence type="ECO:0000313" key="3">
    <source>
        <dbReference type="Proteomes" id="UP000199287"/>
    </source>
</evidence>
<reference evidence="3" key="1">
    <citation type="submission" date="2016-10" db="EMBL/GenBank/DDBJ databases">
        <authorList>
            <person name="Varghese N."/>
            <person name="Submissions S."/>
        </authorList>
    </citation>
    <scope>NUCLEOTIDE SEQUENCE [LARGE SCALE GENOMIC DNA]</scope>
    <source>
        <strain evidence="3">Z-7934</strain>
    </source>
</reference>
<evidence type="ECO:0000313" key="2">
    <source>
        <dbReference type="EMBL" id="SFI10826.1"/>
    </source>
</evidence>
<evidence type="ECO:0000256" key="1">
    <source>
        <dbReference type="SAM" id="Phobius"/>
    </source>
</evidence>
<keyword evidence="3" id="KW-1185">Reference proteome</keyword>
<keyword evidence="1" id="KW-1133">Transmembrane helix</keyword>
<sequence>MEKTLKKFQYIGWSLVIIVSLGFMMQFYSAGEILKEMTEENLQLVSQNTAKSIEGWLEVKGKVVESSAAYLQLVEEEEPILKLLKQQMKRQEAFFSLLLYTGKPVESAVDTSAY</sequence>
<dbReference type="EMBL" id="FOQA01000006">
    <property type="protein sequence ID" value="SFI10826.1"/>
    <property type="molecule type" value="Genomic_DNA"/>
</dbReference>
<feature type="transmembrane region" description="Helical" evidence="1">
    <location>
        <begin position="12"/>
        <end position="31"/>
    </location>
</feature>
<dbReference type="AlphaFoldDB" id="A0A1I3FI10"/>
<keyword evidence="1" id="KW-0472">Membrane</keyword>
<proteinExistence type="predicted"/>
<dbReference type="Proteomes" id="UP000199287">
    <property type="component" value="Unassembled WGS sequence"/>
</dbReference>